<accession>A0AAD7CIA2</accession>
<protein>
    <submittedName>
        <fullName evidence="2">Uncharacterized protein</fullName>
    </submittedName>
</protein>
<dbReference type="AlphaFoldDB" id="A0AAD7CIA2"/>
<evidence type="ECO:0000313" key="2">
    <source>
        <dbReference type="EMBL" id="KAJ7649833.1"/>
    </source>
</evidence>
<dbReference type="EMBL" id="JARKIF010000001">
    <property type="protein sequence ID" value="KAJ7649833.1"/>
    <property type="molecule type" value="Genomic_DNA"/>
</dbReference>
<feature type="compositionally biased region" description="Low complexity" evidence="1">
    <location>
        <begin position="481"/>
        <end position="495"/>
    </location>
</feature>
<keyword evidence="3" id="KW-1185">Reference proteome</keyword>
<feature type="compositionally biased region" description="Polar residues" evidence="1">
    <location>
        <begin position="503"/>
        <end position="512"/>
    </location>
</feature>
<reference evidence="2" key="1">
    <citation type="submission" date="2023-03" db="EMBL/GenBank/DDBJ databases">
        <title>Massive genome expansion in bonnet fungi (Mycena s.s.) driven by repeated elements and novel gene families across ecological guilds.</title>
        <authorList>
            <consortium name="Lawrence Berkeley National Laboratory"/>
            <person name="Harder C.B."/>
            <person name="Miyauchi S."/>
            <person name="Viragh M."/>
            <person name="Kuo A."/>
            <person name="Thoen E."/>
            <person name="Andreopoulos B."/>
            <person name="Lu D."/>
            <person name="Skrede I."/>
            <person name="Drula E."/>
            <person name="Henrissat B."/>
            <person name="Morin E."/>
            <person name="Kohler A."/>
            <person name="Barry K."/>
            <person name="LaButti K."/>
            <person name="Morin E."/>
            <person name="Salamov A."/>
            <person name="Lipzen A."/>
            <person name="Mereny Z."/>
            <person name="Hegedus B."/>
            <person name="Baldrian P."/>
            <person name="Stursova M."/>
            <person name="Weitz H."/>
            <person name="Taylor A."/>
            <person name="Grigoriev I.V."/>
            <person name="Nagy L.G."/>
            <person name="Martin F."/>
            <person name="Kauserud H."/>
        </authorList>
    </citation>
    <scope>NUCLEOTIDE SEQUENCE</scope>
    <source>
        <strain evidence="2">9284</strain>
    </source>
</reference>
<name>A0AAD7CIA2_9AGAR</name>
<dbReference type="Proteomes" id="UP001221142">
    <property type="component" value="Unassembled WGS sequence"/>
</dbReference>
<proteinExistence type="predicted"/>
<organism evidence="2 3">
    <name type="scientific">Roridomyces roridus</name>
    <dbReference type="NCBI Taxonomy" id="1738132"/>
    <lineage>
        <taxon>Eukaryota</taxon>
        <taxon>Fungi</taxon>
        <taxon>Dikarya</taxon>
        <taxon>Basidiomycota</taxon>
        <taxon>Agaricomycotina</taxon>
        <taxon>Agaricomycetes</taxon>
        <taxon>Agaricomycetidae</taxon>
        <taxon>Agaricales</taxon>
        <taxon>Marasmiineae</taxon>
        <taxon>Mycenaceae</taxon>
        <taxon>Roridomyces</taxon>
    </lineage>
</organism>
<feature type="region of interest" description="Disordered" evidence="1">
    <location>
        <begin position="1"/>
        <end position="20"/>
    </location>
</feature>
<evidence type="ECO:0000256" key="1">
    <source>
        <dbReference type="SAM" id="MobiDB-lite"/>
    </source>
</evidence>
<evidence type="ECO:0000313" key="3">
    <source>
        <dbReference type="Proteomes" id="UP001221142"/>
    </source>
</evidence>
<feature type="region of interest" description="Disordered" evidence="1">
    <location>
        <begin position="480"/>
        <end position="512"/>
    </location>
</feature>
<sequence>MSRLSAPRPEQPDEPARAVDGIIPPKYRAKLWHSSLLSPSLSFQMAFIENGTGFTLGEGTYNNIQGDLNIYHGTERRREEVDDTLLWETPALKRRRDEEDDDLEVIRQRDLSLLHEIGGGPGYLFHAAKIKDRAVIVKVFNTGARAREHLEVTFSLSRALLHPNVLRIEAASAPTSPSQLIVYQDAHWKNAEGSLAAALRDDLDRSVVLGFKLVAGLSSGINYLSTQDLPLALGAAHFDVFLDVNDRFLLSINPPSSTPGPTQRDGSGWTLFNALCQKVLRSANRLLHDDDIERTPVVFKPTSVPNSVTGSPTALEHSFNERVNAEQNVRAVAPRREYIWRTMALQQPLATIAAHINRDIDIRRKPIHKLVWTNAQNTHRCPGYVREEITLATTTADSAVVVHDSPDPRELCPICHQVVNAQNTQNVQEMLAEFVTLMSTGDKTKEGVLVQKLEEIMKTGGVTHAAMYKKLQSIQIEQARKAAAAGKQPQPQDQGMLAGLYTPRTSETESVP</sequence>
<gene>
    <name evidence="2" type="ORF">FB45DRAFT_1049994</name>
</gene>
<comment type="caution">
    <text evidence="2">The sequence shown here is derived from an EMBL/GenBank/DDBJ whole genome shotgun (WGS) entry which is preliminary data.</text>
</comment>